<name>A0A382AL57_9ZZZZ</name>
<accession>A0A382AL57</accession>
<dbReference type="Gene3D" id="1.10.260.40">
    <property type="entry name" value="lambda repressor-like DNA-binding domains"/>
    <property type="match status" value="1"/>
</dbReference>
<dbReference type="Pfam" id="PF13560">
    <property type="entry name" value="HTH_31"/>
    <property type="match status" value="1"/>
</dbReference>
<dbReference type="SUPFAM" id="SSF47413">
    <property type="entry name" value="lambda repressor-like DNA-binding domains"/>
    <property type="match status" value="1"/>
</dbReference>
<reference evidence="2" key="1">
    <citation type="submission" date="2018-05" db="EMBL/GenBank/DDBJ databases">
        <authorList>
            <person name="Lanie J.A."/>
            <person name="Ng W.-L."/>
            <person name="Kazmierczak K.M."/>
            <person name="Andrzejewski T.M."/>
            <person name="Davidsen T.M."/>
            <person name="Wayne K.J."/>
            <person name="Tettelin H."/>
            <person name="Glass J.I."/>
            <person name="Rusch D."/>
            <person name="Podicherti R."/>
            <person name="Tsui H.-C.T."/>
            <person name="Winkler M.E."/>
        </authorList>
    </citation>
    <scope>NUCLEOTIDE SEQUENCE</scope>
</reference>
<proteinExistence type="predicted"/>
<dbReference type="SMART" id="SM00530">
    <property type="entry name" value="HTH_XRE"/>
    <property type="match status" value="1"/>
</dbReference>
<feature type="domain" description="HTH cro/C1-type" evidence="1">
    <location>
        <begin position="18"/>
        <end position="72"/>
    </location>
</feature>
<dbReference type="AlphaFoldDB" id="A0A382AL57"/>
<evidence type="ECO:0000259" key="1">
    <source>
        <dbReference type="PROSITE" id="PS50943"/>
    </source>
</evidence>
<sequence>MLNDENINPPYHEMANLIRESRDARQLSQRALSSLLGMSGAYTAHLESGKIQPSVETLRRISKALRLPYGTLALLAGYIDTDIYDKPLGTTHLARLTDIGDLSDEEWEAVLDFARYIRSKRKNESS</sequence>
<protein>
    <recommendedName>
        <fullName evidence="1">HTH cro/C1-type domain-containing protein</fullName>
    </recommendedName>
</protein>
<dbReference type="GO" id="GO:0003677">
    <property type="term" value="F:DNA binding"/>
    <property type="evidence" value="ECO:0007669"/>
    <property type="project" value="InterPro"/>
</dbReference>
<dbReference type="CDD" id="cd00093">
    <property type="entry name" value="HTH_XRE"/>
    <property type="match status" value="1"/>
</dbReference>
<evidence type="ECO:0000313" key="2">
    <source>
        <dbReference type="EMBL" id="SVB01981.1"/>
    </source>
</evidence>
<dbReference type="InterPro" id="IPR001387">
    <property type="entry name" value="Cro/C1-type_HTH"/>
</dbReference>
<dbReference type="PROSITE" id="PS50943">
    <property type="entry name" value="HTH_CROC1"/>
    <property type="match status" value="1"/>
</dbReference>
<dbReference type="InterPro" id="IPR010982">
    <property type="entry name" value="Lambda_DNA-bd_dom_sf"/>
</dbReference>
<organism evidence="2">
    <name type="scientific">marine metagenome</name>
    <dbReference type="NCBI Taxonomy" id="408172"/>
    <lineage>
        <taxon>unclassified sequences</taxon>
        <taxon>metagenomes</taxon>
        <taxon>ecological metagenomes</taxon>
    </lineage>
</organism>
<dbReference type="EMBL" id="UINC01025774">
    <property type="protein sequence ID" value="SVB01981.1"/>
    <property type="molecule type" value="Genomic_DNA"/>
</dbReference>
<gene>
    <name evidence="2" type="ORF">METZ01_LOCUS154835</name>
</gene>